<evidence type="ECO:0000313" key="1">
    <source>
        <dbReference type="EMBL" id="CAG6734513.1"/>
    </source>
</evidence>
<reference evidence="1" key="1">
    <citation type="submission" date="2021-05" db="EMBL/GenBank/DDBJ databases">
        <authorList>
            <person name="Alioto T."/>
            <person name="Alioto T."/>
            <person name="Gomez Garrido J."/>
        </authorList>
    </citation>
    <scope>NUCLEOTIDE SEQUENCE</scope>
</reference>
<dbReference type="AlphaFoldDB" id="A0A8D8YSV9"/>
<protein>
    <submittedName>
        <fullName evidence="1">Uncharacterized protein</fullName>
    </submittedName>
</protein>
<accession>A0A8D8YSV9</accession>
<name>A0A8D8YSV9_9HEMI</name>
<dbReference type="EMBL" id="HBUF01392849">
    <property type="protein sequence ID" value="CAG6734513.1"/>
    <property type="molecule type" value="Transcribed_RNA"/>
</dbReference>
<organism evidence="1">
    <name type="scientific">Cacopsylla melanoneura</name>
    <dbReference type="NCBI Taxonomy" id="428564"/>
    <lineage>
        <taxon>Eukaryota</taxon>
        <taxon>Metazoa</taxon>
        <taxon>Ecdysozoa</taxon>
        <taxon>Arthropoda</taxon>
        <taxon>Hexapoda</taxon>
        <taxon>Insecta</taxon>
        <taxon>Pterygota</taxon>
        <taxon>Neoptera</taxon>
        <taxon>Paraneoptera</taxon>
        <taxon>Hemiptera</taxon>
        <taxon>Sternorrhyncha</taxon>
        <taxon>Psylloidea</taxon>
        <taxon>Psyllidae</taxon>
        <taxon>Psyllinae</taxon>
        <taxon>Cacopsylla</taxon>
    </lineage>
</organism>
<sequence length="130" mass="15271">MCDENSCLRIRSSSWCLFKKWMEFTRFYHSCHRNDKYNIIKSSKRWVRRESSQSISCLTTFETGLRSAKFASCTELNSSCHGTFVTYSFTSFICYYFVAYISLRCQIIVCTYNQPPLQCCQGGEKLTLVY</sequence>
<dbReference type="EMBL" id="HBUF01392848">
    <property type="protein sequence ID" value="CAG6734511.1"/>
    <property type="molecule type" value="Transcribed_RNA"/>
</dbReference>
<proteinExistence type="predicted"/>